<dbReference type="InterPro" id="IPR040976">
    <property type="entry name" value="Pkinase_fungal"/>
</dbReference>
<proteinExistence type="predicted"/>
<gene>
    <name evidence="2" type="ORF">BZ3500_MVSOF-1268-A1-R1_CHR3-3G06562</name>
</gene>
<accession>A0A2X0LFD2</accession>
<dbReference type="Pfam" id="PF17667">
    <property type="entry name" value="Pkinase_fungal"/>
    <property type="match status" value="1"/>
</dbReference>
<dbReference type="AlphaFoldDB" id="A0A2X0LFD2"/>
<dbReference type="OrthoDB" id="5584477at2759"/>
<name>A0A2X0LFD2_9BASI</name>
<protein>
    <submittedName>
        <fullName evidence="2">BZ3500_MvSof-1268-A1-R1_Chr3-3g06562 protein</fullName>
    </submittedName>
</protein>
<dbReference type="Proteomes" id="UP000249723">
    <property type="component" value="Unassembled WGS sequence"/>
</dbReference>
<sequence>MLQPRGAVRSSTFNQSAGSRRYARQVQSCHITTRTSLLRRFTELCPALFSEIVFPESTASVTPDPAVARRRETKPSLPPVVPRKFVKMAAFDQETNKKDPTDARVKKEVHRMVEHFEALQEYLEQVDSALDSKVAAIRWPANGGAWGSEAGMALLMEQIAAELSTLQADSDRAVVVCGSSRVAVPTSAGQIPSNDNCPDVVFLFPEASTESKIASWKRVDKVWKRHFQRTGVHLIDHRLLDDVLIFVELKENSAKQVEARDQLFRRFYRATATKPIRQWIFGFTLCGSDLRVYIHTPTGIIRSRRIDCRTESGLGTFKRMLLRFLETNDQAFGAIAYAGSLPVKLDMTRLPPQVFPSIVRSSGSPVPAITLLNRQLVSPAMFGSRPLIYRIELQEAASDFEGGSQASFVDGQRTRPAQPHTMRLAFTCREQTRRGQLLGKIVRANPSNALRFVPNLKSTLLNEDNYWTVPPSVGRAEKAHKFVPRSLKCDIYDGPYRTVLEVESTSAMVKLHIGVVQGMQFLLGQGLLPRNFSNGSIMLSPDGQGVLTDLDDMICLTDAFAASKRRESSVGGLGFSAERGYPGDDGQTAIVQHSAWHLIESLLNVSQYVVCSRPDGPGGERHMSRDACDLWTEWNDEDSKSAIGSKAKFYDNIHITDYRRMYPVFWAGLPRLYAILDRYCCLRGPVGGNTVEHLRQQDHGMQPAQWRGRETLICFSGFSLSSTKMSLSRRGVETHEIALEPHWFRVQTERIKRCNSQAKKDY</sequence>
<evidence type="ECO:0000313" key="2">
    <source>
        <dbReference type="EMBL" id="SCZ98083.1"/>
    </source>
</evidence>
<dbReference type="EMBL" id="FMWP01000094">
    <property type="protein sequence ID" value="SCZ98083.1"/>
    <property type="molecule type" value="Genomic_DNA"/>
</dbReference>
<feature type="domain" description="Fungal-type protein kinase" evidence="1">
    <location>
        <begin position="241"/>
        <end position="333"/>
    </location>
</feature>
<keyword evidence="3" id="KW-1185">Reference proteome</keyword>
<dbReference type="PANTHER" id="PTHR38248">
    <property type="entry name" value="FUNK1 6"/>
    <property type="match status" value="1"/>
</dbReference>
<dbReference type="PANTHER" id="PTHR38248:SF2">
    <property type="entry name" value="FUNK1 11"/>
    <property type="match status" value="1"/>
</dbReference>
<evidence type="ECO:0000259" key="1">
    <source>
        <dbReference type="Pfam" id="PF17667"/>
    </source>
</evidence>
<evidence type="ECO:0000313" key="3">
    <source>
        <dbReference type="Proteomes" id="UP000249723"/>
    </source>
</evidence>
<organism evidence="2 3">
    <name type="scientific">Microbotryum saponariae</name>
    <dbReference type="NCBI Taxonomy" id="289078"/>
    <lineage>
        <taxon>Eukaryota</taxon>
        <taxon>Fungi</taxon>
        <taxon>Dikarya</taxon>
        <taxon>Basidiomycota</taxon>
        <taxon>Pucciniomycotina</taxon>
        <taxon>Microbotryomycetes</taxon>
        <taxon>Microbotryales</taxon>
        <taxon>Microbotryaceae</taxon>
        <taxon>Microbotryum</taxon>
    </lineage>
</organism>
<reference evidence="3" key="1">
    <citation type="submission" date="2016-10" db="EMBL/GenBank/DDBJ databases">
        <authorList>
            <person name="Jeantristanb JTB J.-T."/>
            <person name="Ricardo R."/>
        </authorList>
    </citation>
    <scope>NUCLEOTIDE SEQUENCE [LARGE SCALE GENOMIC DNA]</scope>
</reference>